<dbReference type="Proteomes" id="UP000237438">
    <property type="component" value="Unassembled WGS sequence"/>
</dbReference>
<organism evidence="1 2">
    <name type="scientific">Erysiphe pulchra</name>
    <dbReference type="NCBI Taxonomy" id="225359"/>
    <lineage>
        <taxon>Eukaryota</taxon>
        <taxon>Fungi</taxon>
        <taxon>Dikarya</taxon>
        <taxon>Ascomycota</taxon>
        <taxon>Pezizomycotina</taxon>
        <taxon>Leotiomycetes</taxon>
        <taxon>Erysiphales</taxon>
        <taxon>Erysiphaceae</taxon>
        <taxon>Erysiphe</taxon>
    </lineage>
</organism>
<keyword evidence="2" id="KW-1185">Reference proteome</keyword>
<name>A0A2S4PMQ9_9PEZI</name>
<dbReference type="AlphaFoldDB" id="A0A2S4PMQ9"/>
<reference evidence="1 2" key="1">
    <citation type="submission" date="2017-10" db="EMBL/GenBank/DDBJ databases">
        <title>Development of genomic resources for the powdery mildew, Erysiphe pulchra.</title>
        <authorList>
            <person name="Wadl P.A."/>
            <person name="Mack B.M."/>
            <person name="Moore G."/>
            <person name="Beltz S.B."/>
        </authorList>
    </citation>
    <scope>NUCLEOTIDE SEQUENCE [LARGE SCALE GENOMIC DNA]</scope>
    <source>
        <strain evidence="1">Cflorida</strain>
    </source>
</reference>
<gene>
    <name evidence="1" type="ORF">EPUL_003835</name>
</gene>
<evidence type="ECO:0000313" key="2">
    <source>
        <dbReference type="Proteomes" id="UP000237438"/>
    </source>
</evidence>
<proteinExistence type="predicted"/>
<evidence type="ECO:0000313" key="1">
    <source>
        <dbReference type="EMBL" id="POS83293.1"/>
    </source>
</evidence>
<dbReference type="EMBL" id="PEDP01001715">
    <property type="protein sequence ID" value="POS83293.1"/>
    <property type="molecule type" value="Genomic_DNA"/>
</dbReference>
<protein>
    <submittedName>
        <fullName evidence="1">Uncharacterized protein</fullName>
    </submittedName>
</protein>
<accession>A0A2S4PMQ9</accession>
<comment type="caution">
    <text evidence="1">The sequence shown here is derived from an EMBL/GenBank/DDBJ whole genome shotgun (WGS) entry which is preliminary data.</text>
</comment>
<sequence length="183" mass="21004">MGERLKAKTQKNPVQVITISIHPFPKKLQIKRDSWIKVARISYKKSRASKRSVEPKGSNARAQGLVKRLSFSIDRDQSSQDKRLFIRLSQDHKLRNLSPADSRKFLARPTRLGMPIKEQLKTYRSAGDWEYQVVTIAKVEEAEAKSAASTIDTFEETGNIMNFSLSREYNFPCNSQALFVEDR</sequence>